<dbReference type="GO" id="GO:2000304">
    <property type="term" value="P:positive regulation of ceramide biosynthetic process"/>
    <property type="evidence" value="ECO:0007669"/>
    <property type="project" value="TreeGrafter"/>
</dbReference>
<dbReference type="Pfam" id="PF01734">
    <property type="entry name" value="Patatin"/>
    <property type="match status" value="1"/>
</dbReference>
<feature type="short sequence motif" description="GXSXG" evidence="8">
    <location>
        <begin position="629"/>
        <end position="633"/>
    </location>
</feature>
<dbReference type="PANTHER" id="PTHR24139:SF34">
    <property type="entry name" value="85_88 KDA CALCIUM-INDEPENDENT PHOSPHOLIPASE A2"/>
    <property type="match status" value="1"/>
</dbReference>
<dbReference type="Proteomes" id="UP000492821">
    <property type="component" value="Unassembled WGS sequence"/>
</dbReference>
<keyword evidence="5 8" id="KW-0443">Lipid metabolism</keyword>
<dbReference type="EC" id="3.1.1.4" evidence="1"/>
<evidence type="ECO:0000256" key="1">
    <source>
        <dbReference type="ARBA" id="ARBA00013278"/>
    </source>
</evidence>
<dbReference type="Gene3D" id="3.40.1090.10">
    <property type="entry name" value="Cytosolic phospholipase A2 catalytic domain"/>
    <property type="match status" value="1"/>
</dbReference>
<dbReference type="InterPro" id="IPR016035">
    <property type="entry name" value="Acyl_Trfase/lysoPLipase"/>
</dbReference>
<organism evidence="11 12">
    <name type="scientific">Panagrellus redivivus</name>
    <name type="common">Microworm</name>
    <dbReference type="NCBI Taxonomy" id="6233"/>
    <lineage>
        <taxon>Eukaryota</taxon>
        <taxon>Metazoa</taxon>
        <taxon>Ecdysozoa</taxon>
        <taxon>Nematoda</taxon>
        <taxon>Chromadorea</taxon>
        <taxon>Rhabditida</taxon>
        <taxon>Tylenchina</taxon>
        <taxon>Panagrolaimomorpha</taxon>
        <taxon>Panagrolaimoidea</taxon>
        <taxon>Panagrolaimidae</taxon>
        <taxon>Panagrellus</taxon>
    </lineage>
</organism>
<dbReference type="GO" id="GO:0016042">
    <property type="term" value="P:lipid catabolic process"/>
    <property type="evidence" value="ECO:0007669"/>
    <property type="project" value="UniProtKB-UniRule"/>
</dbReference>
<evidence type="ECO:0000256" key="5">
    <source>
        <dbReference type="ARBA" id="ARBA00023098"/>
    </source>
</evidence>
<dbReference type="PROSITE" id="PS50297">
    <property type="entry name" value="ANK_REP_REGION"/>
    <property type="match status" value="2"/>
</dbReference>
<evidence type="ECO:0000259" key="10">
    <source>
        <dbReference type="PROSITE" id="PS51635"/>
    </source>
</evidence>
<feature type="active site" description="Proton acceptor" evidence="8">
    <location>
        <position position="760"/>
    </location>
</feature>
<feature type="region of interest" description="Disordered" evidence="9">
    <location>
        <begin position="22"/>
        <end position="49"/>
    </location>
</feature>
<evidence type="ECO:0000256" key="4">
    <source>
        <dbReference type="ARBA" id="ARBA00023043"/>
    </source>
</evidence>
<sequence>MGIRSSRVEAKHVMSQQLEENIFAGNSTASTAENEEDPETPPPSPDLSKSSVAKPGFFSFAQVSLKLNELWSTARKGVFGEDYWIPTDSYEVVYFPAELLAAHKTLYPVQMGKKHRPMLRVVQGSLKNAPGEPLHHVVYTFRYENSRESLSIFRSTDFGEAVDFCRRCEDCRILLKMIDKRQDLRKAIRDMTNHFQMHPLWRMVHIAIVSCRLDVFSDDGVAYLKDNGYSINELISTVALPEGKYPLMIAIESNQPDIVKWLLANGADPASRDVFGNNSMHYAALTSVQMLEILWEDPRSKDILNVVNDDGISPVLLAIRNANPRCLTTLLGFGAKLSLPNSGKNPLFEAMQSRGKTTEVIRELLSASPKLLNARDEATGNTALHVATYKASLMGLLYLQGKNIDLNVRNKAGQTALHIYTARTDLGMIVTLTSYNCDLNTANRNGDTALHIAVSNRFIEVTRYLLSVGADPNVVNNHGDSPRHMAAKLNESNLLKSLVICGAKRCPPVKSGCVSGCVNNRSHGLLSNGRSASDCGPSPRSMADLNKLEARTFDSVGFGNFIQQQVQNEIYDDMINSLQKAADGDPGDLINVLSLDGGGIRGLVIIQTLVEIEKQIQDPIFKYFDWCAGTSTGALIAAGLSQGKSCRDCQKIYLRFKDMVFDGWVRPYNANVLETFVQAEMGNTTMLSDIRWPRLMISTVRADVFPVQLELMRNYQLPVSEAANRELGFSNPAELPLWKALRRTSAAPTYFANAENKYIDGGIISNNPLLDLLAEVDLYNCTNKYTTTNLRQVRIGCILSIGTGVIPTVPLDPNQLEISTNIYSAAVAIKNLGVIIVDQVTATEGAPVNRALAWCSSSRTPFFRLSSPLFKDIPMDTKDDHDLARMMWECVEYVYENQAYIDKMVTLLRKIGPSYRRKHLFQEPNTKIVDSQTQTSAPTTPE</sequence>
<evidence type="ECO:0000313" key="11">
    <source>
        <dbReference type="Proteomes" id="UP000492821"/>
    </source>
</evidence>
<name>A0A7E4VRA1_PANRE</name>
<feature type="repeat" description="ANK" evidence="7">
    <location>
        <begin position="310"/>
        <end position="342"/>
    </location>
</feature>
<comment type="catalytic activity">
    <reaction evidence="6">
        <text>a 1,2-diacyl-sn-glycero-3-phosphocholine + H2O = a 1-acyl-sn-glycero-3-phosphocholine + a fatty acid + H(+)</text>
        <dbReference type="Rhea" id="RHEA:15801"/>
        <dbReference type="ChEBI" id="CHEBI:15377"/>
        <dbReference type="ChEBI" id="CHEBI:15378"/>
        <dbReference type="ChEBI" id="CHEBI:28868"/>
        <dbReference type="ChEBI" id="CHEBI:57643"/>
        <dbReference type="ChEBI" id="CHEBI:58168"/>
        <dbReference type="EC" id="3.1.1.4"/>
    </reaction>
    <physiologicalReaction direction="left-to-right" evidence="6">
        <dbReference type="Rhea" id="RHEA:15802"/>
    </physiologicalReaction>
</comment>
<dbReference type="AlphaFoldDB" id="A0A7E4VRA1"/>
<evidence type="ECO:0000256" key="9">
    <source>
        <dbReference type="SAM" id="MobiDB-lite"/>
    </source>
</evidence>
<evidence type="ECO:0000256" key="7">
    <source>
        <dbReference type="PROSITE-ProRule" id="PRU00023"/>
    </source>
</evidence>
<evidence type="ECO:0000256" key="8">
    <source>
        <dbReference type="PROSITE-ProRule" id="PRU01161"/>
    </source>
</evidence>
<dbReference type="SUPFAM" id="SSF48403">
    <property type="entry name" value="Ankyrin repeat"/>
    <property type="match status" value="1"/>
</dbReference>
<dbReference type="InterPro" id="IPR047148">
    <property type="entry name" value="PLPL9"/>
</dbReference>
<evidence type="ECO:0000256" key="6">
    <source>
        <dbReference type="ARBA" id="ARBA00023422"/>
    </source>
</evidence>
<keyword evidence="3 8" id="KW-0378">Hydrolase</keyword>
<reference evidence="11" key="1">
    <citation type="journal article" date="2013" name="Genetics">
        <title>The draft genome and transcriptome of Panagrellus redivivus are shaped by the harsh demands of a free-living lifestyle.</title>
        <authorList>
            <person name="Srinivasan J."/>
            <person name="Dillman A.R."/>
            <person name="Macchietto M.G."/>
            <person name="Heikkinen L."/>
            <person name="Lakso M."/>
            <person name="Fracchia K.M."/>
            <person name="Antoshechkin I."/>
            <person name="Mortazavi A."/>
            <person name="Wong G."/>
            <person name="Sternberg P.W."/>
        </authorList>
    </citation>
    <scope>NUCLEOTIDE SEQUENCE [LARGE SCALE GENOMIC DNA]</scope>
    <source>
        <strain evidence="11">MT8872</strain>
    </source>
</reference>
<keyword evidence="11" id="KW-1185">Reference proteome</keyword>
<feature type="domain" description="PNPLA" evidence="10">
    <location>
        <begin position="593"/>
        <end position="773"/>
    </location>
</feature>
<proteinExistence type="predicted"/>
<feature type="repeat" description="ANK" evidence="7">
    <location>
        <begin position="379"/>
        <end position="411"/>
    </location>
</feature>
<dbReference type="SUPFAM" id="SSF52151">
    <property type="entry name" value="FabD/lysophospholipase-like"/>
    <property type="match status" value="1"/>
</dbReference>
<feature type="active site" description="Nucleophile" evidence="8">
    <location>
        <position position="631"/>
    </location>
</feature>
<dbReference type="PROSITE" id="PS51635">
    <property type="entry name" value="PNPLA"/>
    <property type="match status" value="1"/>
</dbReference>
<dbReference type="InterPro" id="IPR002110">
    <property type="entry name" value="Ankyrin_rpt"/>
</dbReference>
<dbReference type="PROSITE" id="PS50088">
    <property type="entry name" value="ANK_REPEAT"/>
    <property type="match status" value="4"/>
</dbReference>
<keyword evidence="4 7" id="KW-0040">ANK repeat</keyword>
<dbReference type="CDD" id="cd07212">
    <property type="entry name" value="Pat_PNPLA9"/>
    <property type="match status" value="1"/>
</dbReference>
<protein>
    <recommendedName>
        <fullName evidence="1">phospholipase A2</fullName>
        <ecNumber evidence="1">3.1.1.4</ecNumber>
    </recommendedName>
</protein>
<feature type="repeat" description="ANK" evidence="7">
    <location>
        <begin position="242"/>
        <end position="274"/>
    </location>
</feature>
<keyword evidence="8" id="KW-0442">Lipid degradation</keyword>
<dbReference type="Pfam" id="PF12796">
    <property type="entry name" value="Ank_2"/>
    <property type="match status" value="2"/>
</dbReference>
<dbReference type="SMART" id="SM00248">
    <property type="entry name" value="ANK"/>
    <property type="match status" value="8"/>
</dbReference>
<dbReference type="InterPro" id="IPR002641">
    <property type="entry name" value="PNPLA_dom"/>
</dbReference>
<dbReference type="PANTHER" id="PTHR24139">
    <property type="entry name" value="CALCIUM-INDEPENDENT PHOSPHOLIPASE A2"/>
    <property type="match status" value="1"/>
</dbReference>
<feature type="short sequence motif" description="DGA/G" evidence="8">
    <location>
        <begin position="760"/>
        <end position="762"/>
    </location>
</feature>
<dbReference type="InterPro" id="IPR036770">
    <property type="entry name" value="Ankyrin_rpt-contain_sf"/>
</dbReference>
<accession>A0A7E4VRA1</accession>
<dbReference type="GO" id="GO:0005739">
    <property type="term" value="C:mitochondrion"/>
    <property type="evidence" value="ECO:0007669"/>
    <property type="project" value="TreeGrafter"/>
</dbReference>
<evidence type="ECO:0000256" key="2">
    <source>
        <dbReference type="ARBA" id="ARBA00022737"/>
    </source>
</evidence>
<dbReference type="GO" id="GO:0052816">
    <property type="term" value="F:long-chain fatty acyl-CoA hydrolase activity"/>
    <property type="evidence" value="ECO:0007669"/>
    <property type="project" value="TreeGrafter"/>
</dbReference>
<evidence type="ECO:0000256" key="3">
    <source>
        <dbReference type="ARBA" id="ARBA00022801"/>
    </source>
</evidence>
<dbReference type="WBParaSite" id="Pan_g24108.t1">
    <property type="protein sequence ID" value="Pan_g24108.t1"/>
    <property type="gene ID" value="Pan_g24108"/>
</dbReference>
<feature type="repeat" description="ANK" evidence="7">
    <location>
        <begin position="445"/>
        <end position="477"/>
    </location>
</feature>
<reference evidence="12" key="2">
    <citation type="submission" date="2020-10" db="UniProtKB">
        <authorList>
            <consortium name="WormBaseParasite"/>
        </authorList>
    </citation>
    <scope>IDENTIFICATION</scope>
</reference>
<keyword evidence="2" id="KW-0677">Repeat</keyword>
<dbReference type="GO" id="GO:0047499">
    <property type="term" value="F:calcium-independent phospholipase A2 activity"/>
    <property type="evidence" value="ECO:0007669"/>
    <property type="project" value="InterPro"/>
</dbReference>
<dbReference type="Gene3D" id="1.25.40.20">
    <property type="entry name" value="Ankyrin repeat-containing domain"/>
    <property type="match status" value="2"/>
</dbReference>
<feature type="compositionally biased region" description="Polar residues" evidence="9">
    <location>
        <begin position="22"/>
        <end position="32"/>
    </location>
</feature>
<evidence type="ECO:0000313" key="12">
    <source>
        <dbReference type="WBParaSite" id="Pan_g24108.t1"/>
    </source>
</evidence>
<feature type="short sequence motif" description="GXGXXG" evidence="8">
    <location>
        <begin position="597"/>
        <end position="602"/>
    </location>
</feature>